<dbReference type="NCBIfam" id="TIGR01569">
    <property type="entry name" value="A_tha_TIGR01569"/>
    <property type="match status" value="1"/>
</dbReference>
<sequence>MASTDKHGDTEYRTSSSTPAPAGVDYFKFDVILRFVLFAASLVAVVVIVTGNQTEVILVPQPVPWPAKFRYTPAFVYFVAALSVTGLYSIITTLASLFASNKPALKTKLLLYFILWDALILGIIASATGTAGGVAYLGLKGNSHVVGWNKICHVYDKFCRHVGASIAVALFGSIVTVLLIWLSAYSIHSRVPK</sequence>
<evidence type="ECO:0000313" key="11">
    <source>
        <dbReference type="Proteomes" id="UP000289340"/>
    </source>
</evidence>
<keyword evidence="6 8" id="KW-1133">Transmembrane helix</keyword>
<comment type="subcellular location">
    <subcellularLocation>
        <location evidence="1 8">Cell membrane</location>
        <topology evidence="1 8">Multi-pass membrane protein</topology>
    </subcellularLocation>
</comment>
<evidence type="ECO:0000313" key="10">
    <source>
        <dbReference type="EMBL" id="RZB54814.1"/>
    </source>
</evidence>
<dbReference type="Proteomes" id="UP000289340">
    <property type="component" value="Chromosome 17"/>
</dbReference>
<feature type="transmembrane region" description="Helical" evidence="8">
    <location>
        <begin position="74"/>
        <end position="98"/>
    </location>
</feature>
<evidence type="ECO:0000256" key="5">
    <source>
        <dbReference type="ARBA" id="ARBA00022692"/>
    </source>
</evidence>
<dbReference type="Gramene" id="XM_028354598.1">
    <property type="protein sequence ID" value="XP_028210399.1"/>
    <property type="gene ID" value="LOC114393309"/>
</dbReference>
<feature type="domain" description="Casparian strip membrane protein" evidence="9">
    <location>
        <begin position="28"/>
        <end position="174"/>
    </location>
</feature>
<dbReference type="InterPro" id="IPR006702">
    <property type="entry name" value="CASP_dom"/>
</dbReference>
<dbReference type="PANTHER" id="PTHR36488:SF8">
    <property type="entry name" value="CASP-LIKE PROTEIN 1U1"/>
    <property type="match status" value="1"/>
</dbReference>
<gene>
    <name evidence="10" type="ORF">D0Y65_044652</name>
</gene>
<evidence type="ECO:0000256" key="2">
    <source>
        <dbReference type="ARBA" id="ARBA00007651"/>
    </source>
</evidence>
<evidence type="ECO:0000256" key="1">
    <source>
        <dbReference type="ARBA" id="ARBA00004651"/>
    </source>
</evidence>
<feature type="transmembrane region" description="Helical" evidence="8">
    <location>
        <begin position="164"/>
        <end position="187"/>
    </location>
</feature>
<name>A0A445G1A9_GLYSO</name>
<accession>A0A445G1A9</accession>
<proteinExistence type="inferred from homology"/>
<dbReference type="InterPro" id="IPR044173">
    <property type="entry name" value="CASPL"/>
</dbReference>
<dbReference type="EMBL" id="QZWG01000017">
    <property type="protein sequence ID" value="RZB54814.1"/>
    <property type="molecule type" value="Genomic_DNA"/>
</dbReference>
<reference evidence="10 11" key="1">
    <citation type="submission" date="2018-09" db="EMBL/GenBank/DDBJ databases">
        <title>A high-quality reference genome of wild soybean provides a powerful tool to mine soybean genomes.</title>
        <authorList>
            <person name="Xie M."/>
            <person name="Chung C.Y.L."/>
            <person name="Li M.-W."/>
            <person name="Wong F.-L."/>
            <person name="Chan T.-F."/>
            <person name="Lam H.-M."/>
        </authorList>
    </citation>
    <scope>NUCLEOTIDE SEQUENCE [LARGE SCALE GENOMIC DNA]</scope>
    <source>
        <strain evidence="11">cv. W05</strain>
        <tissue evidence="10">Hypocotyl of etiolated seedlings</tissue>
    </source>
</reference>
<evidence type="ECO:0000256" key="7">
    <source>
        <dbReference type="ARBA" id="ARBA00023136"/>
    </source>
</evidence>
<comment type="caution">
    <text evidence="10">The sequence shown here is derived from an EMBL/GenBank/DDBJ whole genome shotgun (WGS) entry which is preliminary data.</text>
</comment>
<evidence type="ECO:0000256" key="3">
    <source>
        <dbReference type="ARBA" id="ARBA00011489"/>
    </source>
</evidence>
<feature type="transmembrane region" description="Helical" evidence="8">
    <location>
        <begin position="31"/>
        <end position="54"/>
    </location>
</feature>
<evidence type="ECO:0000256" key="8">
    <source>
        <dbReference type="RuleBase" id="RU361233"/>
    </source>
</evidence>
<evidence type="ECO:0000256" key="6">
    <source>
        <dbReference type="ARBA" id="ARBA00022989"/>
    </source>
</evidence>
<comment type="similarity">
    <text evidence="2 8">Belongs to the Casparian strip membrane proteins (CASP) family.</text>
</comment>
<organism evidence="10 11">
    <name type="scientific">Glycine soja</name>
    <name type="common">Wild soybean</name>
    <dbReference type="NCBI Taxonomy" id="3848"/>
    <lineage>
        <taxon>Eukaryota</taxon>
        <taxon>Viridiplantae</taxon>
        <taxon>Streptophyta</taxon>
        <taxon>Embryophyta</taxon>
        <taxon>Tracheophyta</taxon>
        <taxon>Spermatophyta</taxon>
        <taxon>Magnoliopsida</taxon>
        <taxon>eudicotyledons</taxon>
        <taxon>Gunneridae</taxon>
        <taxon>Pentapetalae</taxon>
        <taxon>rosids</taxon>
        <taxon>fabids</taxon>
        <taxon>Fabales</taxon>
        <taxon>Fabaceae</taxon>
        <taxon>Papilionoideae</taxon>
        <taxon>50 kb inversion clade</taxon>
        <taxon>NPAAA clade</taxon>
        <taxon>indigoferoid/millettioid clade</taxon>
        <taxon>Phaseoleae</taxon>
        <taxon>Glycine</taxon>
        <taxon>Glycine subgen. Soja</taxon>
    </lineage>
</organism>
<keyword evidence="4 8" id="KW-1003">Cell membrane</keyword>
<evidence type="ECO:0000256" key="4">
    <source>
        <dbReference type="ARBA" id="ARBA00022475"/>
    </source>
</evidence>
<dbReference type="PANTHER" id="PTHR36488">
    <property type="entry name" value="CASP-LIKE PROTEIN 1U1"/>
    <property type="match status" value="1"/>
</dbReference>
<dbReference type="AlphaFoldDB" id="A0A445G1A9"/>
<protein>
    <recommendedName>
        <fullName evidence="8">CASP-like protein</fullName>
    </recommendedName>
</protein>
<keyword evidence="5 8" id="KW-0812">Transmembrane</keyword>
<keyword evidence="11" id="KW-1185">Reference proteome</keyword>
<dbReference type="Pfam" id="PF04535">
    <property type="entry name" value="CASP_dom"/>
    <property type="match status" value="1"/>
</dbReference>
<dbReference type="InterPro" id="IPR006459">
    <property type="entry name" value="CASP/CASPL"/>
</dbReference>
<comment type="subunit">
    <text evidence="3 8">Homodimer and heterodimers.</text>
</comment>
<evidence type="ECO:0000259" key="9">
    <source>
        <dbReference type="Pfam" id="PF04535"/>
    </source>
</evidence>
<dbReference type="GO" id="GO:0005886">
    <property type="term" value="C:plasma membrane"/>
    <property type="evidence" value="ECO:0007669"/>
    <property type="project" value="UniProtKB-SubCell"/>
</dbReference>
<keyword evidence="7 8" id="KW-0472">Membrane</keyword>
<feature type="transmembrane region" description="Helical" evidence="8">
    <location>
        <begin position="110"/>
        <end position="139"/>
    </location>
</feature>